<comment type="subcellular location">
    <subcellularLocation>
        <location evidence="1">Membrane</location>
    </subcellularLocation>
</comment>
<evidence type="ECO:0000256" key="2">
    <source>
        <dbReference type="ARBA" id="ARBA00023136"/>
    </source>
</evidence>
<reference evidence="4 5" key="1">
    <citation type="journal article" date="2011" name="Appl. Environ. Microbiol.">
        <title>Methanogenic archaea isolated from Taiwan's Chelungpu fault.</title>
        <authorList>
            <person name="Wu S.Y."/>
            <person name="Lai M.C."/>
        </authorList>
    </citation>
    <scope>NUCLEOTIDE SEQUENCE [LARGE SCALE GENOMIC DNA]</scope>
    <source>
        <strain evidence="4 5">St545Mb</strain>
    </source>
</reference>
<dbReference type="GO" id="GO:0017003">
    <property type="term" value="P:protein-heme linkage"/>
    <property type="evidence" value="ECO:0007669"/>
    <property type="project" value="InterPro"/>
</dbReference>
<protein>
    <submittedName>
        <fullName evidence="4">Cytochrome c-type biogenesis protein CcmE</fullName>
    </submittedName>
</protein>
<dbReference type="EMBL" id="JTEO01000004">
    <property type="protein sequence ID" value="MCQ6963011.1"/>
    <property type="molecule type" value="Genomic_DNA"/>
</dbReference>
<dbReference type="InterPro" id="IPR036127">
    <property type="entry name" value="CcmE-like_sf"/>
</dbReference>
<dbReference type="AlphaFoldDB" id="A0AAE3HAH4"/>
<keyword evidence="5" id="KW-1185">Reference proteome</keyword>
<dbReference type="SUPFAM" id="SSF82093">
    <property type="entry name" value="Heme chaperone CcmE"/>
    <property type="match status" value="1"/>
</dbReference>
<evidence type="ECO:0000256" key="3">
    <source>
        <dbReference type="SAM" id="Phobius"/>
    </source>
</evidence>
<accession>A0AAE3HAH4</accession>
<keyword evidence="3" id="KW-0812">Transmembrane</keyword>
<dbReference type="InterPro" id="IPR012340">
    <property type="entry name" value="NA-bd_OB-fold"/>
</dbReference>
<keyword evidence="2 3" id="KW-0472">Membrane</keyword>
<proteinExistence type="predicted"/>
<sequence>MDKKHKTMLAIAFIAVVGIAGLWNVDFSQGYLLVSELLEDPDKYVGHNVNTMGTVKNGTLDVSTSGISFMLEDPEDEAYEVEVVYTGVLPANLAEGAGLTVSGRMVSESRIEANKIVMGCPSKYSE</sequence>
<dbReference type="GO" id="GO:0005886">
    <property type="term" value="C:plasma membrane"/>
    <property type="evidence" value="ECO:0007669"/>
    <property type="project" value="InterPro"/>
</dbReference>
<evidence type="ECO:0000256" key="1">
    <source>
        <dbReference type="ARBA" id="ARBA00004370"/>
    </source>
</evidence>
<dbReference type="RefSeq" id="WP_256622888.1">
    <property type="nucleotide sequence ID" value="NZ_JTEO01000004.1"/>
</dbReference>
<dbReference type="GO" id="GO:0020037">
    <property type="term" value="F:heme binding"/>
    <property type="evidence" value="ECO:0007669"/>
    <property type="project" value="InterPro"/>
</dbReference>
<evidence type="ECO:0000313" key="5">
    <source>
        <dbReference type="Proteomes" id="UP001206983"/>
    </source>
</evidence>
<organism evidence="4 5">
    <name type="scientific">Methanolobus chelungpuianus</name>
    <dbReference type="NCBI Taxonomy" id="502115"/>
    <lineage>
        <taxon>Archaea</taxon>
        <taxon>Methanobacteriati</taxon>
        <taxon>Methanobacteriota</taxon>
        <taxon>Stenosarchaea group</taxon>
        <taxon>Methanomicrobia</taxon>
        <taxon>Methanosarcinales</taxon>
        <taxon>Methanosarcinaceae</taxon>
        <taxon>Methanolobus</taxon>
    </lineage>
</organism>
<dbReference type="Gene3D" id="2.40.50.140">
    <property type="entry name" value="Nucleic acid-binding proteins"/>
    <property type="match status" value="1"/>
</dbReference>
<dbReference type="Pfam" id="PF03100">
    <property type="entry name" value="CcmE"/>
    <property type="match status" value="1"/>
</dbReference>
<keyword evidence="3" id="KW-1133">Transmembrane helix</keyword>
<dbReference type="InterPro" id="IPR004329">
    <property type="entry name" value="CcmE"/>
</dbReference>
<dbReference type="GO" id="GO:0017004">
    <property type="term" value="P:cytochrome complex assembly"/>
    <property type="evidence" value="ECO:0007669"/>
    <property type="project" value="InterPro"/>
</dbReference>
<name>A0AAE3HAH4_9EURY</name>
<comment type="caution">
    <text evidence="4">The sequence shown here is derived from an EMBL/GenBank/DDBJ whole genome shotgun (WGS) entry which is preliminary data.</text>
</comment>
<dbReference type="Proteomes" id="UP001206983">
    <property type="component" value="Unassembled WGS sequence"/>
</dbReference>
<gene>
    <name evidence="4" type="ORF">PV02_08100</name>
</gene>
<feature type="transmembrane region" description="Helical" evidence="3">
    <location>
        <begin position="7"/>
        <end position="25"/>
    </location>
</feature>
<evidence type="ECO:0000313" key="4">
    <source>
        <dbReference type="EMBL" id="MCQ6963011.1"/>
    </source>
</evidence>